<dbReference type="PROSITE" id="PS00107">
    <property type="entry name" value="PROTEIN_KINASE_ATP"/>
    <property type="match status" value="1"/>
</dbReference>
<evidence type="ECO:0000256" key="9">
    <source>
        <dbReference type="SAM" id="Phobius"/>
    </source>
</evidence>
<evidence type="ECO:0000313" key="11">
    <source>
        <dbReference type="EMBL" id="GAA4000205.1"/>
    </source>
</evidence>
<keyword evidence="2" id="KW-0723">Serine/threonine-protein kinase</keyword>
<feature type="binding site" evidence="7">
    <location>
        <position position="58"/>
    </location>
    <ligand>
        <name>ATP</name>
        <dbReference type="ChEBI" id="CHEBI:30616"/>
    </ligand>
</feature>
<evidence type="ECO:0000256" key="7">
    <source>
        <dbReference type="PROSITE-ProRule" id="PRU10141"/>
    </source>
</evidence>
<proteinExistence type="predicted"/>
<dbReference type="Pfam" id="PF00069">
    <property type="entry name" value="Pkinase"/>
    <property type="match status" value="1"/>
</dbReference>
<evidence type="ECO:0000256" key="4">
    <source>
        <dbReference type="ARBA" id="ARBA00022741"/>
    </source>
</evidence>
<dbReference type="InterPro" id="IPR000719">
    <property type="entry name" value="Prot_kinase_dom"/>
</dbReference>
<dbReference type="PROSITE" id="PS50011">
    <property type="entry name" value="PROTEIN_KINASE_DOM"/>
    <property type="match status" value="1"/>
</dbReference>
<dbReference type="EMBL" id="BAABAL010000006">
    <property type="protein sequence ID" value="GAA4000205.1"/>
    <property type="molecule type" value="Genomic_DNA"/>
</dbReference>
<keyword evidence="9" id="KW-1133">Transmembrane helix</keyword>
<dbReference type="Gene3D" id="1.10.510.10">
    <property type="entry name" value="Transferase(Phosphotransferase) domain 1"/>
    <property type="match status" value="1"/>
</dbReference>
<evidence type="ECO:0000259" key="10">
    <source>
        <dbReference type="PROSITE" id="PS50011"/>
    </source>
</evidence>
<dbReference type="InterPro" id="IPR008271">
    <property type="entry name" value="Ser/Thr_kinase_AS"/>
</dbReference>
<comment type="caution">
    <text evidence="11">The sequence shown here is derived from an EMBL/GenBank/DDBJ whole genome shotgun (WGS) entry which is preliminary data.</text>
</comment>
<name>A0ABP7RP84_9PSEU</name>
<dbReference type="InterPro" id="IPR017441">
    <property type="entry name" value="Protein_kinase_ATP_BS"/>
</dbReference>
<keyword evidence="5" id="KW-0418">Kinase</keyword>
<dbReference type="SUPFAM" id="SSF56112">
    <property type="entry name" value="Protein kinase-like (PK-like)"/>
    <property type="match status" value="1"/>
</dbReference>
<organism evidence="11 12">
    <name type="scientific">Allokutzneria multivorans</name>
    <dbReference type="NCBI Taxonomy" id="1142134"/>
    <lineage>
        <taxon>Bacteria</taxon>
        <taxon>Bacillati</taxon>
        <taxon>Actinomycetota</taxon>
        <taxon>Actinomycetes</taxon>
        <taxon>Pseudonocardiales</taxon>
        <taxon>Pseudonocardiaceae</taxon>
        <taxon>Allokutzneria</taxon>
    </lineage>
</organism>
<keyword evidence="9" id="KW-0472">Membrane</keyword>
<dbReference type="CDD" id="cd14014">
    <property type="entry name" value="STKc_PknB_like"/>
    <property type="match status" value="1"/>
</dbReference>
<feature type="region of interest" description="Disordered" evidence="8">
    <location>
        <begin position="347"/>
        <end position="428"/>
    </location>
</feature>
<accession>A0ABP7RP84</accession>
<keyword evidence="9" id="KW-0812">Transmembrane</keyword>
<dbReference type="PANTHER" id="PTHR43289">
    <property type="entry name" value="MITOGEN-ACTIVATED PROTEIN KINASE KINASE KINASE 20-RELATED"/>
    <property type="match status" value="1"/>
</dbReference>
<gene>
    <name evidence="11" type="ORF">GCM10022247_20710</name>
</gene>
<evidence type="ECO:0000256" key="3">
    <source>
        <dbReference type="ARBA" id="ARBA00022679"/>
    </source>
</evidence>
<dbReference type="EC" id="2.7.11.1" evidence="1"/>
<dbReference type="PROSITE" id="PS00108">
    <property type="entry name" value="PROTEIN_KINASE_ST"/>
    <property type="match status" value="1"/>
</dbReference>
<evidence type="ECO:0000256" key="1">
    <source>
        <dbReference type="ARBA" id="ARBA00012513"/>
    </source>
</evidence>
<feature type="compositionally biased region" description="Low complexity" evidence="8">
    <location>
        <begin position="368"/>
        <end position="379"/>
    </location>
</feature>
<evidence type="ECO:0000313" key="12">
    <source>
        <dbReference type="Proteomes" id="UP001501747"/>
    </source>
</evidence>
<dbReference type="Proteomes" id="UP001501747">
    <property type="component" value="Unassembled WGS sequence"/>
</dbReference>
<keyword evidence="6 7" id="KW-0067">ATP-binding</keyword>
<dbReference type="InterPro" id="IPR011009">
    <property type="entry name" value="Kinase-like_dom_sf"/>
</dbReference>
<keyword evidence="4 7" id="KW-0547">Nucleotide-binding</keyword>
<evidence type="ECO:0000256" key="6">
    <source>
        <dbReference type="ARBA" id="ARBA00022840"/>
    </source>
</evidence>
<feature type="domain" description="Protein kinase" evidence="10">
    <location>
        <begin position="29"/>
        <end position="287"/>
    </location>
</feature>
<sequence length="531" mass="55197">MVHRLALVPLKALASLPVDGADHTLAGRYRLQDRIGSGAMGIVWRATDELLSRTVAVKQLLLPPGMDAEEAEEATLRAMREGRIAARLHHPNAITVFDVVQSDGVPWLVMEYLPSQSLAALVHERGPLEPREVAKIGYQVAAALAAAHEAGIVHRDIKPGNVLISSSGTVKITDFGISRATGDATLTRTGMLSGTPAYLAPEVADGAEPGMPSDVFSLGSTLYAAVEGVPPFGLNENTFALLRAVASGEVRKPERAGELEELLACLLTRDPKARPTAAEALPMLEAIAGGSRPKIVAVPNWTSPQALEEKTLRRRRAGVIAVAVAFAAVVGALVTSLLVLNQRQVATAGPPGETRTITFGPGPGVSGTTGPTGTSSPGSRVSTLPGGAVVPVPSGDDHVPPPPGAPSQPSQSHQPPPAPTTTPETPRNRLIKDAVRQFYDLLPGNTTAAYQRLAPATRPTLAAFQAQWADVESVKIQRGMRVVGDAVHLTLKIKSKGITAASAAYVVSAVVSGDQVQIGAIKQGGTGGEGP</sequence>
<keyword evidence="12" id="KW-1185">Reference proteome</keyword>
<dbReference type="Gene3D" id="3.30.200.20">
    <property type="entry name" value="Phosphorylase Kinase, domain 1"/>
    <property type="match status" value="1"/>
</dbReference>
<dbReference type="SMART" id="SM00220">
    <property type="entry name" value="S_TKc"/>
    <property type="match status" value="1"/>
</dbReference>
<evidence type="ECO:0000256" key="2">
    <source>
        <dbReference type="ARBA" id="ARBA00022527"/>
    </source>
</evidence>
<feature type="transmembrane region" description="Helical" evidence="9">
    <location>
        <begin position="317"/>
        <end position="340"/>
    </location>
</feature>
<evidence type="ECO:0000256" key="8">
    <source>
        <dbReference type="SAM" id="MobiDB-lite"/>
    </source>
</evidence>
<keyword evidence="3" id="KW-0808">Transferase</keyword>
<evidence type="ECO:0000256" key="5">
    <source>
        <dbReference type="ARBA" id="ARBA00022777"/>
    </source>
</evidence>
<reference evidence="12" key="1">
    <citation type="journal article" date="2019" name="Int. J. Syst. Evol. Microbiol.">
        <title>The Global Catalogue of Microorganisms (GCM) 10K type strain sequencing project: providing services to taxonomists for standard genome sequencing and annotation.</title>
        <authorList>
            <consortium name="The Broad Institute Genomics Platform"/>
            <consortium name="The Broad Institute Genome Sequencing Center for Infectious Disease"/>
            <person name="Wu L."/>
            <person name="Ma J."/>
        </authorList>
    </citation>
    <scope>NUCLEOTIDE SEQUENCE [LARGE SCALE GENOMIC DNA]</scope>
    <source>
        <strain evidence="12">JCM 17342</strain>
    </source>
</reference>
<protein>
    <recommendedName>
        <fullName evidence="1">non-specific serine/threonine protein kinase</fullName>
        <ecNumber evidence="1">2.7.11.1</ecNumber>
    </recommendedName>
</protein>
<dbReference type="PANTHER" id="PTHR43289:SF6">
    <property type="entry name" value="SERINE_THREONINE-PROTEIN KINASE NEKL-3"/>
    <property type="match status" value="1"/>
</dbReference>